<name>A0ABD3FRU6_9STRA</name>
<evidence type="ECO:0000256" key="1">
    <source>
        <dbReference type="SAM" id="MobiDB-lite"/>
    </source>
</evidence>
<sequence length="106" mass="11561">MGTPSTATAARVHSAQMLSPPCENTPKFSSSYAAIVRRWASTLPLPSRLLCGRWRGTKYRGRPSAAEVVPMRQPFAPKATRLFNISNLLDSHYESAQLNLSVSGVS</sequence>
<evidence type="ECO:0000313" key="3">
    <source>
        <dbReference type="Proteomes" id="UP001632037"/>
    </source>
</evidence>
<keyword evidence="3" id="KW-1185">Reference proteome</keyword>
<protein>
    <submittedName>
        <fullName evidence="2">Uncharacterized protein</fullName>
    </submittedName>
</protein>
<gene>
    <name evidence="2" type="ORF">V7S43_005486</name>
</gene>
<reference evidence="2 3" key="1">
    <citation type="submission" date="2024-09" db="EMBL/GenBank/DDBJ databases">
        <title>Genome sequencing and assembly of Phytophthora oleae, isolate VK10A, causative agent of rot of olive drupes.</title>
        <authorList>
            <person name="Conti Taguali S."/>
            <person name="Riolo M."/>
            <person name="La Spada F."/>
            <person name="Cacciola S.O."/>
            <person name="Dionisio G."/>
        </authorList>
    </citation>
    <scope>NUCLEOTIDE SEQUENCE [LARGE SCALE GENOMIC DNA]</scope>
    <source>
        <strain evidence="2 3">VK10A</strain>
    </source>
</reference>
<proteinExistence type="predicted"/>
<evidence type="ECO:0000313" key="2">
    <source>
        <dbReference type="EMBL" id="KAL3669102.1"/>
    </source>
</evidence>
<accession>A0ABD3FRU6</accession>
<dbReference type="EMBL" id="JBIMZQ010000009">
    <property type="protein sequence ID" value="KAL3669102.1"/>
    <property type="molecule type" value="Genomic_DNA"/>
</dbReference>
<organism evidence="2 3">
    <name type="scientific">Phytophthora oleae</name>
    <dbReference type="NCBI Taxonomy" id="2107226"/>
    <lineage>
        <taxon>Eukaryota</taxon>
        <taxon>Sar</taxon>
        <taxon>Stramenopiles</taxon>
        <taxon>Oomycota</taxon>
        <taxon>Peronosporomycetes</taxon>
        <taxon>Peronosporales</taxon>
        <taxon>Peronosporaceae</taxon>
        <taxon>Phytophthora</taxon>
    </lineage>
</organism>
<dbReference type="Proteomes" id="UP001632037">
    <property type="component" value="Unassembled WGS sequence"/>
</dbReference>
<comment type="caution">
    <text evidence="2">The sequence shown here is derived from an EMBL/GenBank/DDBJ whole genome shotgun (WGS) entry which is preliminary data.</text>
</comment>
<feature type="region of interest" description="Disordered" evidence="1">
    <location>
        <begin position="1"/>
        <end position="24"/>
    </location>
</feature>
<dbReference type="AlphaFoldDB" id="A0ABD3FRU6"/>